<keyword evidence="2" id="KW-0812">Transmembrane</keyword>
<evidence type="ECO:0000256" key="1">
    <source>
        <dbReference type="PIRNR" id="PIRNR016789"/>
    </source>
</evidence>
<keyword evidence="1" id="KW-1003">Cell membrane</keyword>
<name>A0ABU1GZ97_9GAMM</name>
<reference evidence="3 4" key="1">
    <citation type="submission" date="2023-04" db="EMBL/GenBank/DDBJ databases">
        <title>A long-awaited taxogenomic arrangement of the family Halomonadaceae.</title>
        <authorList>
            <person name="De La Haba R."/>
            <person name="Chuvochina M."/>
            <person name="Wittouck S."/>
            <person name="Arahal D.R."/>
            <person name="Sanchez-Porro C."/>
            <person name="Hugenholtz P."/>
            <person name="Ventosa A."/>
        </authorList>
    </citation>
    <scope>NUCLEOTIDE SEQUENCE [LARGE SCALE GENOMIC DNA]</scope>
    <source>
        <strain evidence="3 4">DSM 22428</strain>
    </source>
</reference>
<protein>
    <recommendedName>
        <fullName evidence="1">Inner membrane protein</fullName>
    </recommendedName>
</protein>
<dbReference type="Proteomes" id="UP001269375">
    <property type="component" value="Unassembled WGS sequence"/>
</dbReference>
<keyword evidence="1 2" id="KW-0472">Membrane</keyword>
<keyword evidence="2" id="KW-1133">Transmembrane helix</keyword>
<comment type="caution">
    <text evidence="3">The sequence shown here is derived from an EMBL/GenBank/DDBJ whole genome shotgun (WGS) entry which is preliminary data.</text>
</comment>
<comment type="subcellular location">
    <subcellularLocation>
        <location evidence="1">Cell inner membrane</location>
        <topology evidence="1">Multi-pass membrane protein</topology>
    </subcellularLocation>
</comment>
<dbReference type="InterPro" id="IPR007401">
    <property type="entry name" value="DUF454"/>
</dbReference>
<gene>
    <name evidence="3" type="ORF">QC825_11790</name>
</gene>
<proteinExistence type="predicted"/>
<evidence type="ECO:0000313" key="4">
    <source>
        <dbReference type="Proteomes" id="UP001269375"/>
    </source>
</evidence>
<evidence type="ECO:0000313" key="3">
    <source>
        <dbReference type="EMBL" id="MDR5896757.1"/>
    </source>
</evidence>
<dbReference type="Pfam" id="PF04304">
    <property type="entry name" value="DUF454"/>
    <property type="match status" value="1"/>
</dbReference>
<keyword evidence="1" id="KW-0997">Cell inner membrane</keyword>
<accession>A0ABU1GZ97</accession>
<dbReference type="PIRSF" id="PIRSF016789">
    <property type="entry name" value="DUF454"/>
    <property type="match status" value="1"/>
</dbReference>
<dbReference type="RefSeq" id="WP_251590237.1">
    <property type="nucleotide sequence ID" value="NZ_JAMLJI010000001.1"/>
</dbReference>
<feature type="transmembrane region" description="Helical" evidence="2">
    <location>
        <begin position="97"/>
        <end position="115"/>
    </location>
</feature>
<dbReference type="PANTHER" id="PTHR35813">
    <property type="entry name" value="INNER MEMBRANE PROTEIN YBAN"/>
    <property type="match status" value="1"/>
</dbReference>
<evidence type="ECO:0000256" key="2">
    <source>
        <dbReference type="SAM" id="Phobius"/>
    </source>
</evidence>
<sequence>MWMRRLWVALAGVSFALGVIGVVLPIMPTAPFMLLAVFCASRGSTRFAEWIRNHRFAGPHIRQWEEERAISRRAKIMAVAAMAVGAVWVGVLISILWLKLSIWAVLAAVAVFLVTRPRPMSERVK</sequence>
<dbReference type="EMBL" id="JARWAO010000006">
    <property type="protein sequence ID" value="MDR5896757.1"/>
    <property type="molecule type" value="Genomic_DNA"/>
</dbReference>
<keyword evidence="4" id="KW-1185">Reference proteome</keyword>
<organism evidence="3 4">
    <name type="scientific">Larsenimonas suaedae</name>
    <dbReference type="NCBI Taxonomy" id="1851019"/>
    <lineage>
        <taxon>Bacteria</taxon>
        <taxon>Pseudomonadati</taxon>
        <taxon>Pseudomonadota</taxon>
        <taxon>Gammaproteobacteria</taxon>
        <taxon>Oceanospirillales</taxon>
        <taxon>Halomonadaceae</taxon>
        <taxon>Larsenimonas</taxon>
    </lineage>
</organism>
<dbReference type="PANTHER" id="PTHR35813:SF1">
    <property type="entry name" value="INNER MEMBRANE PROTEIN YBAN"/>
    <property type="match status" value="1"/>
</dbReference>